<dbReference type="Proteomes" id="UP000460318">
    <property type="component" value="Unassembled WGS sequence"/>
</dbReference>
<organism evidence="5 6">
    <name type="scientific">Paenibacillus dendrobii</name>
    <dbReference type="NCBI Taxonomy" id="2691084"/>
    <lineage>
        <taxon>Bacteria</taxon>
        <taxon>Bacillati</taxon>
        <taxon>Bacillota</taxon>
        <taxon>Bacilli</taxon>
        <taxon>Bacillales</taxon>
        <taxon>Paenibacillaceae</taxon>
        <taxon>Paenibacillus</taxon>
    </lineage>
</organism>
<keyword evidence="6" id="KW-1185">Reference proteome</keyword>
<evidence type="ECO:0000256" key="1">
    <source>
        <dbReference type="ARBA" id="ARBA00023015"/>
    </source>
</evidence>
<dbReference type="Gene3D" id="2.60.120.280">
    <property type="entry name" value="Regulatory protein AraC"/>
    <property type="match status" value="1"/>
</dbReference>
<gene>
    <name evidence="5" type="ORF">GRF59_17575</name>
</gene>
<sequence length="293" mass="32936">MAVQESYSVASNPVYHDKSPLHVLFAGESQTKPLHIVGPKIYDYYLLHYVESGKGQFRSEQHTYELGEGSCFLIHPGRLVSYASDAAEPWSYRWTAFSGSEAQAFVESAGFSGGQSVLFTNSGSLIPSSINRIADAFYSKKESADMAALGYLYLIFSEAREILTSEIHLTGTESQVQRTVKQMIHYMSAQYAHPVSIEQMCESLGYNRAYLSRIFKKETGMSPVTYLLKLRIDKSRQLLRERPELSIEQVAASVGLTDALYFSRQFKRLCGHSPSHYRSLVASSPSFQHDCLY</sequence>
<evidence type="ECO:0000256" key="3">
    <source>
        <dbReference type="ARBA" id="ARBA00023163"/>
    </source>
</evidence>
<dbReference type="InterPro" id="IPR037923">
    <property type="entry name" value="HTH-like"/>
</dbReference>
<dbReference type="AlphaFoldDB" id="A0A7X3IL66"/>
<dbReference type="InterPro" id="IPR018060">
    <property type="entry name" value="HTH_AraC"/>
</dbReference>
<dbReference type="InterPro" id="IPR003313">
    <property type="entry name" value="AraC-bd"/>
</dbReference>
<dbReference type="InterPro" id="IPR009057">
    <property type="entry name" value="Homeodomain-like_sf"/>
</dbReference>
<evidence type="ECO:0000313" key="6">
    <source>
        <dbReference type="Proteomes" id="UP000460318"/>
    </source>
</evidence>
<keyword evidence="2" id="KW-0238">DNA-binding</keyword>
<keyword evidence="1" id="KW-0805">Transcription regulation</keyword>
<evidence type="ECO:0000313" key="5">
    <source>
        <dbReference type="EMBL" id="MWV45436.1"/>
    </source>
</evidence>
<dbReference type="PROSITE" id="PS00041">
    <property type="entry name" value="HTH_ARAC_FAMILY_1"/>
    <property type="match status" value="1"/>
</dbReference>
<dbReference type="Pfam" id="PF12833">
    <property type="entry name" value="HTH_18"/>
    <property type="match status" value="1"/>
</dbReference>
<dbReference type="PANTHER" id="PTHR43280:SF2">
    <property type="entry name" value="HTH-TYPE TRANSCRIPTIONAL REGULATOR EXSA"/>
    <property type="match status" value="1"/>
</dbReference>
<dbReference type="InterPro" id="IPR018062">
    <property type="entry name" value="HTH_AraC-typ_CS"/>
</dbReference>
<dbReference type="PROSITE" id="PS01124">
    <property type="entry name" value="HTH_ARAC_FAMILY_2"/>
    <property type="match status" value="1"/>
</dbReference>
<dbReference type="Pfam" id="PF02311">
    <property type="entry name" value="AraC_binding"/>
    <property type="match status" value="1"/>
</dbReference>
<dbReference type="PANTHER" id="PTHR43280">
    <property type="entry name" value="ARAC-FAMILY TRANSCRIPTIONAL REGULATOR"/>
    <property type="match status" value="1"/>
</dbReference>
<evidence type="ECO:0000259" key="4">
    <source>
        <dbReference type="PROSITE" id="PS01124"/>
    </source>
</evidence>
<proteinExistence type="predicted"/>
<dbReference type="SMART" id="SM00342">
    <property type="entry name" value="HTH_ARAC"/>
    <property type="match status" value="1"/>
</dbReference>
<name>A0A7X3IL66_9BACL</name>
<dbReference type="GO" id="GO:0043565">
    <property type="term" value="F:sequence-specific DNA binding"/>
    <property type="evidence" value="ECO:0007669"/>
    <property type="project" value="InterPro"/>
</dbReference>
<dbReference type="SUPFAM" id="SSF46689">
    <property type="entry name" value="Homeodomain-like"/>
    <property type="match status" value="2"/>
</dbReference>
<dbReference type="Gene3D" id="1.10.10.60">
    <property type="entry name" value="Homeodomain-like"/>
    <property type="match status" value="2"/>
</dbReference>
<evidence type="ECO:0000256" key="2">
    <source>
        <dbReference type="ARBA" id="ARBA00023125"/>
    </source>
</evidence>
<dbReference type="RefSeq" id="WP_160498990.1">
    <property type="nucleotide sequence ID" value="NZ_WUBI01000002.1"/>
</dbReference>
<dbReference type="SUPFAM" id="SSF51215">
    <property type="entry name" value="Regulatory protein AraC"/>
    <property type="match status" value="1"/>
</dbReference>
<dbReference type="CDD" id="cd06986">
    <property type="entry name" value="cupin_MmsR-like_N"/>
    <property type="match status" value="1"/>
</dbReference>
<feature type="domain" description="HTH araC/xylS-type" evidence="4">
    <location>
        <begin position="181"/>
        <end position="280"/>
    </location>
</feature>
<accession>A0A7X3IL66</accession>
<dbReference type="EMBL" id="WUBI01000002">
    <property type="protein sequence ID" value="MWV45436.1"/>
    <property type="molecule type" value="Genomic_DNA"/>
</dbReference>
<dbReference type="GO" id="GO:0003700">
    <property type="term" value="F:DNA-binding transcription factor activity"/>
    <property type="evidence" value="ECO:0007669"/>
    <property type="project" value="InterPro"/>
</dbReference>
<comment type="caution">
    <text evidence="5">The sequence shown here is derived from an EMBL/GenBank/DDBJ whole genome shotgun (WGS) entry which is preliminary data.</text>
</comment>
<protein>
    <submittedName>
        <fullName evidence="5">Helix-turn-helix domain-containing protein</fullName>
    </submittedName>
</protein>
<keyword evidence="3" id="KW-0804">Transcription</keyword>
<reference evidence="5 6" key="1">
    <citation type="submission" date="2019-12" db="EMBL/GenBank/DDBJ databases">
        <title>Paenibacillus sp. nov., an endophytic bacterium isolated from the stem of Dendrobium.</title>
        <authorList>
            <person name="Zhao R."/>
        </authorList>
    </citation>
    <scope>NUCLEOTIDE SEQUENCE [LARGE SCALE GENOMIC DNA]</scope>
    <source>
        <strain evidence="5 6">HJL G12</strain>
    </source>
</reference>